<evidence type="ECO:0000256" key="6">
    <source>
        <dbReference type="ARBA" id="ARBA00022840"/>
    </source>
</evidence>
<dbReference type="CDD" id="cd00156">
    <property type="entry name" value="REC"/>
    <property type="match status" value="1"/>
</dbReference>
<comment type="caution">
    <text evidence="8">Lacks conserved residue(s) required for the propagation of feature annotation.</text>
</comment>
<dbReference type="EMBL" id="NPDZ01000021">
    <property type="protein sequence ID" value="PJZ71749.1"/>
    <property type="molecule type" value="Genomic_DNA"/>
</dbReference>
<dbReference type="OrthoDB" id="314937at2"/>
<dbReference type="SUPFAM" id="SSF52172">
    <property type="entry name" value="CheY-like"/>
    <property type="match status" value="1"/>
</dbReference>
<dbReference type="InterPro" id="IPR036890">
    <property type="entry name" value="HATPase_C_sf"/>
</dbReference>
<dbReference type="AlphaFoldDB" id="A0A2M9ZI68"/>
<dbReference type="Proteomes" id="UP000231962">
    <property type="component" value="Unassembled WGS sequence"/>
</dbReference>
<keyword evidence="6" id="KW-0067">ATP-binding</keyword>
<evidence type="ECO:0000256" key="3">
    <source>
        <dbReference type="ARBA" id="ARBA00022679"/>
    </source>
</evidence>
<dbReference type="PANTHER" id="PTHR42878">
    <property type="entry name" value="TWO-COMPONENT HISTIDINE KINASE"/>
    <property type="match status" value="1"/>
</dbReference>
<evidence type="ECO:0000256" key="5">
    <source>
        <dbReference type="ARBA" id="ARBA00022777"/>
    </source>
</evidence>
<name>A0A2M9ZI68_9LEPT</name>
<dbReference type="PROSITE" id="PS50109">
    <property type="entry name" value="HIS_KIN"/>
    <property type="match status" value="1"/>
</dbReference>
<dbReference type="RefSeq" id="WP_100715468.1">
    <property type="nucleotide sequence ID" value="NZ_NPDY01000033.1"/>
</dbReference>
<evidence type="ECO:0000313" key="13">
    <source>
        <dbReference type="Proteomes" id="UP000231962"/>
    </source>
</evidence>
<dbReference type="GO" id="GO:0004673">
    <property type="term" value="F:protein histidine kinase activity"/>
    <property type="evidence" value="ECO:0007669"/>
    <property type="project" value="UniProtKB-EC"/>
</dbReference>
<keyword evidence="3" id="KW-0808">Transferase</keyword>
<dbReference type="InterPro" id="IPR011006">
    <property type="entry name" value="CheY-like_superfamily"/>
</dbReference>
<evidence type="ECO:0000256" key="2">
    <source>
        <dbReference type="ARBA" id="ARBA00012438"/>
    </source>
</evidence>
<proteinExistence type="predicted"/>
<feature type="domain" description="Response regulatory" evidence="10">
    <location>
        <begin position="304"/>
        <end position="417"/>
    </location>
</feature>
<keyword evidence="7" id="KW-0902">Two-component regulatory system</keyword>
<dbReference type="Pfam" id="PF07614">
    <property type="entry name" value="DUF1577"/>
    <property type="match status" value="1"/>
</dbReference>
<keyword evidence="5" id="KW-0418">Kinase</keyword>
<dbReference type="GO" id="GO:0005524">
    <property type="term" value="F:ATP binding"/>
    <property type="evidence" value="ECO:0007669"/>
    <property type="project" value="UniProtKB-KW"/>
</dbReference>
<keyword evidence="13" id="KW-1185">Reference proteome</keyword>
<gene>
    <name evidence="11" type="ORF">CH360_17880</name>
    <name evidence="12" type="ORF">CH373_17935</name>
</gene>
<dbReference type="GO" id="GO:0030295">
    <property type="term" value="F:protein kinase activator activity"/>
    <property type="evidence" value="ECO:0007669"/>
    <property type="project" value="TreeGrafter"/>
</dbReference>
<evidence type="ECO:0000313" key="12">
    <source>
        <dbReference type="EMBL" id="PJZ71749.1"/>
    </source>
</evidence>
<dbReference type="EMBL" id="NPDY01000033">
    <property type="protein sequence ID" value="PJZ68128.1"/>
    <property type="molecule type" value="Genomic_DNA"/>
</dbReference>
<dbReference type="EC" id="2.7.13.3" evidence="2"/>
<dbReference type="InterPro" id="IPR050351">
    <property type="entry name" value="BphY/WalK/GraS-like"/>
</dbReference>
<dbReference type="Proteomes" id="UP000231990">
    <property type="component" value="Unassembled WGS sequence"/>
</dbReference>
<evidence type="ECO:0000259" key="9">
    <source>
        <dbReference type="PROSITE" id="PS50109"/>
    </source>
</evidence>
<dbReference type="SUPFAM" id="SSF55874">
    <property type="entry name" value="ATPase domain of HSP90 chaperone/DNA topoisomerase II/histidine kinase"/>
    <property type="match status" value="1"/>
</dbReference>
<dbReference type="Gene3D" id="3.30.565.10">
    <property type="entry name" value="Histidine kinase-like ATPase, C-terminal domain"/>
    <property type="match status" value="1"/>
</dbReference>
<dbReference type="GO" id="GO:0007234">
    <property type="term" value="P:osmosensory signaling via phosphorelay pathway"/>
    <property type="evidence" value="ECO:0007669"/>
    <property type="project" value="TreeGrafter"/>
</dbReference>
<evidence type="ECO:0000256" key="1">
    <source>
        <dbReference type="ARBA" id="ARBA00000085"/>
    </source>
</evidence>
<keyword evidence="4" id="KW-0547">Nucleotide-binding</keyword>
<dbReference type="InterPro" id="IPR001789">
    <property type="entry name" value="Sig_transdc_resp-reg_receiver"/>
</dbReference>
<evidence type="ECO:0000256" key="8">
    <source>
        <dbReference type="PROSITE-ProRule" id="PRU00169"/>
    </source>
</evidence>
<dbReference type="PROSITE" id="PS50110">
    <property type="entry name" value="RESPONSE_REGULATORY"/>
    <property type="match status" value="1"/>
</dbReference>
<protein>
    <recommendedName>
        <fullName evidence="2">histidine kinase</fullName>
        <ecNumber evidence="2">2.7.13.3</ecNumber>
    </recommendedName>
</protein>
<feature type="domain" description="Histidine kinase" evidence="9">
    <location>
        <begin position="585"/>
        <end position="706"/>
    </location>
</feature>
<dbReference type="Pfam" id="PF02518">
    <property type="entry name" value="HATPase_c"/>
    <property type="match status" value="1"/>
</dbReference>
<dbReference type="CDD" id="cd00075">
    <property type="entry name" value="HATPase"/>
    <property type="match status" value="1"/>
</dbReference>
<evidence type="ECO:0000256" key="7">
    <source>
        <dbReference type="ARBA" id="ARBA00023012"/>
    </source>
</evidence>
<accession>A0A2M9ZI68</accession>
<comment type="catalytic activity">
    <reaction evidence="1">
        <text>ATP + protein L-histidine = ADP + protein N-phospho-L-histidine.</text>
        <dbReference type="EC" id="2.7.13.3"/>
    </reaction>
</comment>
<dbReference type="GO" id="GO:0000156">
    <property type="term" value="F:phosphorelay response regulator activity"/>
    <property type="evidence" value="ECO:0007669"/>
    <property type="project" value="TreeGrafter"/>
</dbReference>
<dbReference type="InterPro" id="IPR005467">
    <property type="entry name" value="His_kinase_dom"/>
</dbReference>
<sequence>MGRSQYRIPVPAGSVSVSDFISSRAMIRPDQTVIPSKVHSIFESYQDLLRQANYEEAVIRVFPIEMDKTLELVKVTGKPLLIPDTEKQENFLQNDSNLVNFAKEAVWEIKEAMSYYKANEIKSELIVPIFHFNQRRERILLGSIRVSSKSKSYGMIDCSELTAFANKISDALQKQNEPVSKNIMKVQDMSPKGLRLRIYNESILENLTTNHEYLFFVHFLKEPPFSVKGSLRWWSKSTEGCLEIGLEIVTIFGPENERVRFEKAVELLRDAFVNMQAEISGRSLDQLSPERSERLNPDLAQKARILHIDSDEESLQKVRSLFEKEGVSIESVNSPTLALEYCLLSPPSVIITETDFPDLDTMFFLKALRRISSASVFVIYSARGRFSQFRNSFSWVWAFLEKPTEEPLLVSCCMEASKYRAKNATFLRTHTTEEEIVSEIEWLLWKEYHRNTDQLSLGKTIFENITHSSSQGLGVGSMLIQLDLAECFIKRERDACLIPVDVMNSIMENKNVLRTWTDKMENVRSLFDLKLEREPIHTNEIRRIVNKTISELGELTKVKNAKVTFVDKDLDKELTSHVEFAKFSIKELLVNALKFSPVDSSIHLFFSATEDSLYLDVMNHIDVLPNGISGIPEEYKSRIFEPFFKLTHNYDERFHSVDFGLGIGLSVVQNLSEQVGCTVTVGEITDHTSENLKKKISARIQFPIYQPAAELETIVSKPTNLANALLRIYTGSAYSGKNQAE</sequence>
<organism evidence="12 14">
    <name type="scientific">Leptospira perolatii</name>
    <dbReference type="NCBI Taxonomy" id="2023191"/>
    <lineage>
        <taxon>Bacteria</taxon>
        <taxon>Pseudomonadati</taxon>
        <taxon>Spirochaetota</taxon>
        <taxon>Spirochaetia</taxon>
        <taxon>Leptospirales</taxon>
        <taxon>Leptospiraceae</taxon>
        <taxon>Leptospira</taxon>
    </lineage>
</organism>
<dbReference type="InterPro" id="IPR003594">
    <property type="entry name" value="HATPase_dom"/>
</dbReference>
<dbReference type="PANTHER" id="PTHR42878:SF7">
    <property type="entry name" value="SENSOR HISTIDINE KINASE GLRK"/>
    <property type="match status" value="1"/>
</dbReference>
<comment type="caution">
    <text evidence="12">The sequence shown here is derived from an EMBL/GenBank/DDBJ whole genome shotgun (WGS) entry which is preliminary data.</text>
</comment>
<evidence type="ECO:0000259" key="10">
    <source>
        <dbReference type="PROSITE" id="PS50110"/>
    </source>
</evidence>
<dbReference type="Gene3D" id="3.40.50.2300">
    <property type="match status" value="1"/>
</dbReference>
<evidence type="ECO:0000313" key="11">
    <source>
        <dbReference type="EMBL" id="PJZ68128.1"/>
    </source>
</evidence>
<dbReference type="InterPro" id="IPR011471">
    <property type="entry name" value="DUF1577"/>
</dbReference>
<evidence type="ECO:0000256" key="4">
    <source>
        <dbReference type="ARBA" id="ARBA00022741"/>
    </source>
</evidence>
<reference evidence="13 14" key="1">
    <citation type="submission" date="2017-07" db="EMBL/GenBank/DDBJ databases">
        <title>Leptospira spp. isolated from tropical soils.</title>
        <authorList>
            <person name="Thibeaux R."/>
            <person name="Iraola G."/>
            <person name="Ferres I."/>
            <person name="Bierque E."/>
            <person name="Girault D."/>
            <person name="Soupe-Gilbert M.-E."/>
            <person name="Picardeau M."/>
            <person name="Goarant C."/>
        </authorList>
    </citation>
    <scope>NUCLEOTIDE SEQUENCE [LARGE SCALE GENOMIC DNA]</scope>
    <source>
        <strain evidence="12 14">FH1-B-B1</strain>
        <strain evidence="11 13">FH1-B-C1</strain>
    </source>
</reference>
<evidence type="ECO:0000313" key="14">
    <source>
        <dbReference type="Proteomes" id="UP000231990"/>
    </source>
</evidence>